<organism evidence="2 3">
    <name type="scientific">Caerostris extrusa</name>
    <name type="common">Bark spider</name>
    <name type="synonym">Caerostris bankana</name>
    <dbReference type="NCBI Taxonomy" id="172846"/>
    <lineage>
        <taxon>Eukaryota</taxon>
        <taxon>Metazoa</taxon>
        <taxon>Ecdysozoa</taxon>
        <taxon>Arthropoda</taxon>
        <taxon>Chelicerata</taxon>
        <taxon>Arachnida</taxon>
        <taxon>Araneae</taxon>
        <taxon>Araneomorphae</taxon>
        <taxon>Entelegynae</taxon>
        <taxon>Araneoidea</taxon>
        <taxon>Araneidae</taxon>
        <taxon>Caerostris</taxon>
    </lineage>
</organism>
<gene>
    <name evidence="2" type="ORF">CEXT_616851</name>
</gene>
<feature type="transmembrane region" description="Helical" evidence="1">
    <location>
        <begin position="43"/>
        <end position="61"/>
    </location>
</feature>
<proteinExistence type="predicted"/>
<dbReference type="Proteomes" id="UP001054945">
    <property type="component" value="Unassembled WGS sequence"/>
</dbReference>
<keyword evidence="3" id="KW-1185">Reference proteome</keyword>
<keyword evidence="1" id="KW-1133">Transmembrane helix</keyword>
<accession>A0AAV4QPY4</accession>
<name>A0AAV4QPY4_CAEEX</name>
<keyword evidence="1" id="KW-0812">Transmembrane</keyword>
<sequence>MKGKNLTFETREKKDNKEKNSTYKKCLAGDGLMAIITETLWPVWSYLFFFFSSLFFVPTFFEQRFGKYPDLGNWNTGRWICPYDQALPPISLRVCLSRKASLEQPA</sequence>
<protein>
    <submittedName>
        <fullName evidence="2">Uncharacterized protein</fullName>
    </submittedName>
</protein>
<keyword evidence="1" id="KW-0472">Membrane</keyword>
<evidence type="ECO:0000313" key="3">
    <source>
        <dbReference type="Proteomes" id="UP001054945"/>
    </source>
</evidence>
<comment type="caution">
    <text evidence="2">The sequence shown here is derived from an EMBL/GenBank/DDBJ whole genome shotgun (WGS) entry which is preliminary data.</text>
</comment>
<dbReference type="EMBL" id="BPLR01006741">
    <property type="protein sequence ID" value="GIY12113.1"/>
    <property type="molecule type" value="Genomic_DNA"/>
</dbReference>
<evidence type="ECO:0000313" key="2">
    <source>
        <dbReference type="EMBL" id="GIY12113.1"/>
    </source>
</evidence>
<reference evidence="2 3" key="1">
    <citation type="submission" date="2021-06" db="EMBL/GenBank/DDBJ databases">
        <title>Caerostris extrusa draft genome.</title>
        <authorList>
            <person name="Kono N."/>
            <person name="Arakawa K."/>
        </authorList>
    </citation>
    <scope>NUCLEOTIDE SEQUENCE [LARGE SCALE GENOMIC DNA]</scope>
</reference>
<evidence type="ECO:0000256" key="1">
    <source>
        <dbReference type="SAM" id="Phobius"/>
    </source>
</evidence>
<dbReference type="AlphaFoldDB" id="A0AAV4QPY4"/>